<feature type="binding site" evidence="6">
    <location>
        <position position="101"/>
    </location>
    <ligand>
        <name>Mg(2+)</name>
        <dbReference type="ChEBI" id="CHEBI:18420"/>
        <label>2</label>
    </ligand>
</feature>
<dbReference type="EC" id="3.1.3.7" evidence="6"/>
<keyword evidence="6 7" id="KW-0479">Metal-binding</keyword>
<dbReference type="AlphaFoldDB" id="A0A348FWH5"/>
<comment type="cofactor">
    <cofactor evidence="6 7">
        <name>Mg(2+)</name>
        <dbReference type="ChEBI" id="CHEBI:18420"/>
    </cofactor>
</comment>
<dbReference type="PANTHER" id="PTHR43028:SF5">
    <property type="entry name" value="3'(2'),5'-BISPHOSPHATE NUCLEOTIDASE 1"/>
    <property type="match status" value="1"/>
</dbReference>
<dbReference type="PRINTS" id="PR00377">
    <property type="entry name" value="IMPHPHTASES"/>
</dbReference>
<keyword evidence="6 7" id="KW-0460">Magnesium</keyword>
<dbReference type="PANTHER" id="PTHR43028">
    <property type="entry name" value="3'(2'),5'-BISPHOSPHATE NUCLEOTIDASE 1"/>
    <property type="match status" value="1"/>
</dbReference>
<evidence type="ECO:0000256" key="2">
    <source>
        <dbReference type="ARBA" id="ARBA00022475"/>
    </source>
</evidence>
<evidence type="ECO:0000313" key="9">
    <source>
        <dbReference type="Proteomes" id="UP000266934"/>
    </source>
</evidence>
<name>A0A348FWH5_9HYPH</name>
<feature type="binding site" evidence="7">
    <location>
        <position position="98"/>
    </location>
    <ligand>
        <name>Mg(2+)</name>
        <dbReference type="ChEBI" id="CHEBI:18420"/>
        <label>1</label>
        <note>catalytic</note>
    </ligand>
</feature>
<dbReference type="PROSITE" id="PS00630">
    <property type="entry name" value="IMP_2"/>
    <property type="match status" value="1"/>
</dbReference>
<dbReference type="KEGG" id="blag:BLTE_03430"/>
<evidence type="ECO:0000256" key="7">
    <source>
        <dbReference type="PIRSR" id="PIRSR600760-2"/>
    </source>
</evidence>
<keyword evidence="9" id="KW-1185">Reference proteome</keyword>
<evidence type="ECO:0000256" key="4">
    <source>
        <dbReference type="ARBA" id="ARBA00022801"/>
    </source>
</evidence>
<evidence type="ECO:0000313" key="8">
    <source>
        <dbReference type="EMBL" id="BBF91658.1"/>
    </source>
</evidence>
<reference evidence="8 9" key="1">
    <citation type="submission" date="2018-08" db="EMBL/GenBank/DDBJ databases">
        <title>Complete genome sequencing of Blastochloris tepida GI.</title>
        <authorList>
            <person name="Tsukatani Y."/>
            <person name="Mori H."/>
        </authorList>
    </citation>
    <scope>NUCLEOTIDE SEQUENCE [LARGE SCALE GENOMIC DNA]</scope>
    <source>
        <strain evidence="8 9">GI</strain>
    </source>
</reference>
<accession>A0A348FWH5</accession>
<feature type="binding site" evidence="6">
    <location>
        <position position="79"/>
    </location>
    <ligand>
        <name>Mg(2+)</name>
        <dbReference type="ChEBI" id="CHEBI:18420"/>
        <label>1</label>
    </ligand>
</feature>
<evidence type="ECO:0000256" key="6">
    <source>
        <dbReference type="HAMAP-Rule" id="MF_02095"/>
    </source>
</evidence>
<dbReference type="EMBL" id="AP018907">
    <property type="protein sequence ID" value="BBF91658.1"/>
    <property type="molecule type" value="Genomic_DNA"/>
</dbReference>
<dbReference type="HAMAP" id="MF_02095">
    <property type="entry name" value="CysQ"/>
    <property type="match status" value="1"/>
</dbReference>
<protein>
    <recommendedName>
        <fullName evidence="6">3'(2'),5'-bisphosphate nucleotidase CysQ</fullName>
        <ecNumber evidence="6">3.1.3.7</ecNumber>
    </recommendedName>
    <alternativeName>
        <fullName evidence="6">3'(2'),5-bisphosphonucleoside 3'(2')-phosphohydrolase</fullName>
    </alternativeName>
    <alternativeName>
        <fullName evidence="6">3'-phosphoadenosine 5'-phosphate phosphatase</fullName>
        <shortName evidence="6">PAP phosphatase</shortName>
    </alternativeName>
</protein>
<dbReference type="InterPro" id="IPR020550">
    <property type="entry name" value="Inositol_monophosphatase_CS"/>
</dbReference>
<feature type="binding site" evidence="6">
    <location>
        <position position="98"/>
    </location>
    <ligand>
        <name>Mg(2+)</name>
        <dbReference type="ChEBI" id="CHEBI:18420"/>
        <label>1</label>
    </ligand>
</feature>
<organism evidence="8 9">
    <name type="scientific">Blastochloris tepida</name>
    <dbReference type="NCBI Taxonomy" id="2233851"/>
    <lineage>
        <taxon>Bacteria</taxon>
        <taxon>Pseudomonadati</taxon>
        <taxon>Pseudomonadota</taxon>
        <taxon>Alphaproteobacteria</taxon>
        <taxon>Hyphomicrobiales</taxon>
        <taxon>Blastochloridaceae</taxon>
        <taxon>Blastochloris</taxon>
    </lineage>
</organism>
<dbReference type="GO" id="GO:0005886">
    <property type="term" value="C:plasma membrane"/>
    <property type="evidence" value="ECO:0007669"/>
    <property type="project" value="UniProtKB-SubCell"/>
</dbReference>
<dbReference type="GO" id="GO:0008441">
    <property type="term" value="F:3'(2'),5'-bisphosphate nucleotidase activity"/>
    <property type="evidence" value="ECO:0007669"/>
    <property type="project" value="UniProtKB-UniRule"/>
</dbReference>
<dbReference type="Pfam" id="PF00459">
    <property type="entry name" value="Inositol_P"/>
    <property type="match status" value="1"/>
</dbReference>
<sequence>MGNMIDSNGDCRLRDLDLLAALGNLAVQAGRRIEAVRTAGAPAHLKADGSPVTEADRASEAIVLAGLADLCPGIPAASEEAVAAGIVPPAKDRLFLVDPLDGTKEFLAGNGEYAVNIALVVGGRPVLGVVHAPVGGDTWLGLVGAGAWRAAPARDGLAPRSAWQPIHCRPRPAVPTVALSRTHLDPETERAVAALGPTTCLRLGSALKFAVIAEGRADLYLRLGMVREWDIAAGHALLIAAGGTVTAPDGSPLLYGKAEEGFAVNGFRASGAPASD</sequence>
<gene>
    <name evidence="6" type="primary">cysQ</name>
    <name evidence="8" type="ORF">BLTE_03430</name>
</gene>
<dbReference type="Gene3D" id="3.30.540.10">
    <property type="entry name" value="Fructose-1,6-Bisphosphatase, subunit A, domain 1"/>
    <property type="match status" value="1"/>
</dbReference>
<feature type="binding site" evidence="6">
    <location>
        <position position="230"/>
    </location>
    <ligand>
        <name>Mg(2+)</name>
        <dbReference type="ChEBI" id="CHEBI:18420"/>
        <label>2</label>
    </ligand>
</feature>
<dbReference type="SUPFAM" id="SSF56655">
    <property type="entry name" value="Carbohydrate phosphatase"/>
    <property type="match status" value="1"/>
</dbReference>
<proteinExistence type="inferred from homology"/>
<feature type="binding site" evidence="6">
    <location>
        <position position="79"/>
    </location>
    <ligand>
        <name>substrate</name>
    </ligand>
</feature>
<keyword evidence="4 6" id="KW-0378">Hydrolase</keyword>
<feature type="binding site" evidence="7">
    <location>
        <position position="100"/>
    </location>
    <ligand>
        <name>Mg(2+)</name>
        <dbReference type="ChEBI" id="CHEBI:18420"/>
        <label>1</label>
        <note>catalytic</note>
    </ligand>
</feature>
<dbReference type="GO" id="GO:0000103">
    <property type="term" value="P:sulfate assimilation"/>
    <property type="evidence" value="ECO:0007669"/>
    <property type="project" value="TreeGrafter"/>
</dbReference>
<dbReference type="InterPro" id="IPR000760">
    <property type="entry name" value="Inositol_monophosphatase-like"/>
</dbReference>
<keyword evidence="2 6" id="KW-1003">Cell membrane</keyword>
<evidence type="ECO:0000256" key="5">
    <source>
        <dbReference type="ARBA" id="ARBA00023136"/>
    </source>
</evidence>
<keyword evidence="5 6" id="KW-0472">Membrane</keyword>
<dbReference type="GO" id="GO:0046854">
    <property type="term" value="P:phosphatidylinositol phosphate biosynthetic process"/>
    <property type="evidence" value="ECO:0007669"/>
    <property type="project" value="InterPro"/>
</dbReference>
<dbReference type="InterPro" id="IPR006240">
    <property type="entry name" value="CysQ"/>
</dbReference>
<feature type="binding site" evidence="7">
    <location>
        <position position="79"/>
    </location>
    <ligand>
        <name>Mg(2+)</name>
        <dbReference type="ChEBI" id="CHEBI:18420"/>
        <label>1</label>
        <note>catalytic</note>
    </ligand>
</feature>
<feature type="binding site" evidence="7">
    <location>
        <position position="230"/>
    </location>
    <ligand>
        <name>Mg(2+)</name>
        <dbReference type="ChEBI" id="CHEBI:18420"/>
        <label>1</label>
        <note>catalytic</note>
    </ligand>
</feature>
<comment type="catalytic activity">
    <reaction evidence="6">
        <text>adenosine 3',5'-bisphosphate + H2O = AMP + phosphate</text>
        <dbReference type="Rhea" id="RHEA:10040"/>
        <dbReference type="ChEBI" id="CHEBI:15377"/>
        <dbReference type="ChEBI" id="CHEBI:43474"/>
        <dbReference type="ChEBI" id="CHEBI:58343"/>
        <dbReference type="ChEBI" id="CHEBI:456215"/>
        <dbReference type="EC" id="3.1.3.7"/>
    </reaction>
</comment>
<dbReference type="GO" id="GO:0050427">
    <property type="term" value="P:3'-phosphoadenosine 5'-phosphosulfate metabolic process"/>
    <property type="evidence" value="ECO:0007669"/>
    <property type="project" value="TreeGrafter"/>
</dbReference>
<feature type="binding site" evidence="6">
    <location>
        <position position="230"/>
    </location>
    <ligand>
        <name>substrate</name>
    </ligand>
</feature>
<feature type="binding site" evidence="6">
    <location>
        <position position="98"/>
    </location>
    <ligand>
        <name>Mg(2+)</name>
        <dbReference type="ChEBI" id="CHEBI:18420"/>
        <label>2</label>
    </ligand>
</feature>
<dbReference type="Gene3D" id="3.40.190.80">
    <property type="match status" value="1"/>
</dbReference>
<comment type="subcellular location">
    <subcellularLocation>
        <location evidence="6">Cell inner membrane</location>
        <topology evidence="6">Peripheral membrane protein</topology>
        <orientation evidence="6">Cytoplasmic side</orientation>
    </subcellularLocation>
</comment>
<feature type="binding site" evidence="7">
    <location>
        <position position="101"/>
    </location>
    <ligand>
        <name>Mg(2+)</name>
        <dbReference type="ChEBI" id="CHEBI:18420"/>
        <label>1</label>
        <note>catalytic</note>
    </ligand>
</feature>
<dbReference type="Proteomes" id="UP000266934">
    <property type="component" value="Chromosome"/>
</dbReference>
<evidence type="ECO:0000256" key="1">
    <source>
        <dbReference type="ARBA" id="ARBA00005289"/>
    </source>
</evidence>
<comment type="similarity">
    <text evidence="1 6">Belongs to the inositol monophosphatase superfamily. CysQ family.</text>
</comment>
<keyword evidence="3 6" id="KW-0997">Cell inner membrane</keyword>
<evidence type="ECO:0000256" key="3">
    <source>
        <dbReference type="ARBA" id="ARBA00022519"/>
    </source>
</evidence>
<dbReference type="CDD" id="cd01638">
    <property type="entry name" value="CysQ"/>
    <property type="match status" value="1"/>
</dbReference>
<feature type="binding site" evidence="6">
    <location>
        <begin position="100"/>
        <end position="103"/>
    </location>
    <ligand>
        <name>substrate</name>
    </ligand>
</feature>
<feature type="binding site" evidence="6">
    <location>
        <position position="100"/>
    </location>
    <ligand>
        <name>Mg(2+)</name>
        <dbReference type="ChEBI" id="CHEBI:18420"/>
        <label>1</label>
    </ligand>
</feature>
<dbReference type="GO" id="GO:0000287">
    <property type="term" value="F:magnesium ion binding"/>
    <property type="evidence" value="ECO:0007669"/>
    <property type="project" value="UniProtKB-UniRule"/>
</dbReference>
<dbReference type="InterPro" id="IPR050725">
    <property type="entry name" value="CysQ/Inositol_MonoPase"/>
</dbReference>
<comment type="function">
    <text evidence="6">Converts adenosine-3',5'-bisphosphate (PAP) to AMP.</text>
</comment>